<gene>
    <name evidence="1" type="ORF">LCGC14_1801230</name>
</gene>
<comment type="caution">
    <text evidence="1">The sequence shown here is derived from an EMBL/GenBank/DDBJ whole genome shotgun (WGS) entry which is preliminary data.</text>
</comment>
<proteinExistence type="predicted"/>
<evidence type="ECO:0000313" key="1">
    <source>
        <dbReference type="EMBL" id="KKM00758.1"/>
    </source>
</evidence>
<organism evidence="1">
    <name type="scientific">marine sediment metagenome</name>
    <dbReference type="NCBI Taxonomy" id="412755"/>
    <lineage>
        <taxon>unclassified sequences</taxon>
        <taxon>metagenomes</taxon>
        <taxon>ecological metagenomes</taxon>
    </lineage>
</organism>
<dbReference type="AlphaFoldDB" id="A0A0F9JPA5"/>
<sequence>MALGHIDFDRAGPADKPSPSIWKDCPHQDLNDLGQGIFNHVNFDGPPTGVLAAALDVTMISFGGRLALSADTDTVLGTVSADRGGVLQVDTDADDNDAAALFSQPFGNIVRNSGNKLWFEAYVATGDVDADLGLFIGLVEEDAVDGTTTNALDVLLDGVAANAVVAESLIGFIQDNGDDNAFDIIYKKDAGTAVNPFTDVTNATAIASGDRASLTDDTLFKLGIKFNGIAKLEFYVNGIKIGTQDVDDTIDQAKDYCVVINMKTGTTAAEHFRLGWVRWAHQERR</sequence>
<reference evidence="1" key="1">
    <citation type="journal article" date="2015" name="Nature">
        <title>Complex archaea that bridge the gap between prokaryotes and eukaryotes.</title>
        <authorList>
            <person name="Spang A."/>
            <person name="Saw J.H."/>
            <person name="Jorgensen S.L."/>
            <person name="Zaremba-Niedzwiedzka K."/>
            <person name="Martijn J."/>
            <person name="Lind A.E."/>
            <person name="van Eijk R."/>
            <person name="Schleper C."/>
            <person name="Guy L."/>
            <person name="Ettema T.J."/>
        </authorList>
    </citation>
    <scope>NUCLEOTIDE SEQUENCE</scope>
</reference>
<protein>
    <submittedName>
        <fullName evidence="1">Uncharacterized protein</fullName>
    </submittedName>
</protein>
<dbReference type="EMBL" id="LAZR01017358">
    <property type="protein sequence ID" value="KKM00758.1"/>
    <property type="molecule type" value="Genomic_DNA"/>
</dbReference>
<name>A0A0F9JPA5_9ZZZZ</name>
<accession>A0A0F9JPA5</accession>